<evidence type="ECO:0000256" key="3">
    <source>
        <dbReference type="ARBA" id="ARBA00022475"/>
    </source>
</evidence>
<dbReference type="EMBL" id="JAAXZR010000025">
    <property type="protein sequence ID" value="NLT80198.1"/>
    <property type="molecule type" value="Genomic_DNA"/>
</dbReference>
<gene>
    <name evidence="9" type="ORF">GXW98_07950</name>
</gene>
<dbReference type="PROSITE" id="PS50928">
    <property type="entry name" value="ABC_TM1"/>
    <property type="match status" value="1"/>
</dbReference>
<evidence type="ECO:0000256" key="6">
    <source>
        <dbReference type="ARBA" id="ARBA00023136"/>
    </source>
</evidence>
<evidence type="ECO:0000256" key="1">
    <source>
        <dbReference type="ARBA" id="ARBA00004651"/>
    </source>
</evidence>
<evidence type="ECO:0000256" key="2">
    <source>
        <dbReference type="ARBA" id="ARBA00022448"/>
    </source>
</evidence>
<evidence type="ECO:0000313" key="10">
    <source>
        <dbReference type="Proteomes" id="UP000767327"/>
    </source>
</evidence>
<dbReference type="CDD" id="cd06261">
    <property type="entry name" value="TM_PBP2"/>
    <property type="match status" value="1"/>
</dbReference>
<protein>
    <submittedName>
        <fullName evidence="9">ABC transporter permease</fullName>
    </submittedName>
</protein>
<dbReference type="GO" id="GO:0055085">
    <property type="term" value="P:transmembrane transport"/>
    <property type="evidence" value="ECO:0007669"/>
    <property type="project" value="InterPro"/>
</dbReference>
<accession>A0A971IDR1</accession>
<feature type="transmembrane region" description="Helical" evidence="7">
    <location>
        <begin position="220"/>
        <end position="247"/>
    </location>
</feature>
<organism evidence="9 10">
    <name type="scientific">Bifidobacterium crudilactis</name>
    <dbReference type="NCBI Taxonomy" id="327277"/>
    <lineage>
        <taxon>Bacteria</taxon>
        <taxon>Bacillati</taxon>
        <taxon>Actinomycetota</taxon>
        <taxon>Actinomycetes</taxon>
        <taxon>Bifidobacteriales</taxon>
        <taxon>Bifidobacteriaceae</taxon>
        <taxon>Bifidobacterium</taxon>
    </lineage>
</organism>
<evidence type="ECO:0000256" key="4">
    <source>
        <dbReference type="ARBA" id="ARBA00022692"/>
    </source>
</evidence>
<comment type="caution">
    <text evidence="9">The sequence shown here is derived from an EMBL/GenBank/DDBJ whole genome shotgun (WGS) entry which is preliminary data.</text>
</comment>
<dbReference type="PANTHER" id="PTHR43386">
    <property type="entry name" value="OLIGOPEPTIDE TRANSPORT SYSTEM PERMEASE PROTEIN APPC"/>
    <property type="match status" value="1"/>
</dbReference>
<dbReference type="InterPro" id="IPR000515">
    <property type="entry name" value="MetI-like"/>
</dbReference>
<dbReference type="Proteomes" id="UP000767327">
    <property type="component" value="Unassembled WGS sequence"/>
</dbReference>
<keyword evidence="5 7" id="KW-1133">Transmembrane helix</keyword>
<feature type="transmembrane region" description="Helical" evidence="7">
    <location>
        <begin position="166"/>
        <end position="185"/>
    </location>
</feature>
<dbReference type="AlphaFoldDB" id="A0A971IDR1"/>
<dbReference type="PANTHER" id="PTHR43386:SF1">
    <property type="entry name" value="D,D-DIPEPTIDE TRANSPORT SYSTEM PERMEASE PROTEIN DDPC-RELATED"/>
    <property type="match status" value="1"/>
</dbReference>
<comment type="similarity">
    <text evidence="7">Belongs to the binding-protein-dependent transport system permease family.</text>
</comment>
<proteinExistence type="inferred from homology"/>
<keyword evidence="2 7" id="KW-0813">Transport</keyword>
<comment type="subcellular location">
    <subcellularLocation>
        <location evidence="1 7">Cell membrane</location>
        <topology evidence="1 7">Multi-pass membrane protein</topology>
    </subcellularLocation>
</comment>
<evidence type="ECO:0000259" key="8">
    <source>
        <dbReference type="PROSITE" id="PS50928"/>
    </source>
</evidence>
<dbReference type="InterPro" id="IPR050366">
    <property type="entry name" value="BP-dependent_transpt_permease"/>
</dbReference>
<evidence type="ECO:0000256" key="5">
    <source>
        <dbReference type="ARBA" id="ARBA00022989"/>
    </source>
</evidence>
<feature type="transmembrane region" description="Helical" evidence="7">
    <location>
        <begin position="138"/>
        <end position="160"/>
    </location>
</feature>
<feature type="transmembrane region" description="Helical" evidence="7">
    <location>
        <begin position="267"/>
        <end position="291"/>
    </location>
</feature>
<keyword evidence="3" id="KW-1003">Cell membrane</keyword>
<reference evidence="9" key="1">
    <citation type="journal article" date="2020" name="Biotechnol. Biofuels">
        <title>New insights from the biogas microbiome by comprehensive genome-resolved metagenomics of nearly 1600 species originating from multiple anaerobic digesters.</title>
        <authorList>
            <person name="Campanaro S."/>
            <person name="Treu L."/>
            <person name="Rodriguez-R L.M."/>
            <person name="Kovalovszki A."/>
            <person name="Ziels R.M."/>
            <person name="Maus I."/>
            <person name="Zhu X."/>
            <person name="Kougias P.G."/>
            <person name="Basile A."/>
            <person name="Luo G."/>
            <person name="Schluter A."/>
            <person name="Konstantinidis K.T."/>
            <person name="Angelidaki I."/>
        </authorList>
    </citation>
    <scope>NUCLEOTIDE SEQUENCE</scope>
    <source>
        <strain evidence="9">AS01afH2WH_6</strain>
    </source>
</reference>
<keyword evidence="6 7" id="KW-0472">Membrane</keyword>
<dbReference type="Gene3D" id="1.10.3720.10">
    <property type="entry name" value="MetI-like"/>
    <property type="match status" value="1"/>
</dbReference>
<dbReference type="InterPro" id="IPR035906">
    <property type="entry name" value="MetI-like_sf"/>
</dbReference>
<feature type="domain" description="ABC transmembrane type-1" evidence="8">
    <location>
        <begin position="103"/>
        <end position="292"/>
    </location>
</feature>
<dbReference type="GO" id="GO:0005886">
    <property type="term" value="C:plasma membrane"/>
    <property type="evidence" value="ECO:0007669"/>
    <property type="project" value="UniProtKB-SubCell"/>
</dbReference>
<keyword evidence="4 7" id="KW-0812">Transmembrane</keyword>
<feature type="transmembrane region" description="Helical" evidence="7">
    <location>
        <begin position="107"/>
        <end position="126"/>
    </location>
</feature>
<reference evidence="9" key="2">
    <citation type="submission" date="2020-01" db="EMBL/GenBank/DDBJ databases">
        <authorList>
            <person name="Campanaro S."/>
        </authorList>
    </citation>
    <scope>NUCLEOTIDE SEQUENCE</scope>
    <source>
        <strain evidence="9">AS01afH2WH_6</strain>
    </source>
</reference>
<dbReference type="Pfam" id="PF00528">
    <property type="entry name" value="BPD_transp_1"/>
    <property type="match status" value="1"/>
</dbReference>
<sequence>MTQKVKSAQRASETLAPSVNPRHGAWRRRMLTVLSSIWEGGSGRFSIIVLCCWMLVAVLSLVWTPRSLWETDGFHVWQSPSWAHLLGTDGSGADIMSWLMAGSATELGIVALTVLLTATLGCLFVLSMLSSHLMLAHASVVVIDALISLPTVLLALILAVPLGPSVMVIVVACSFGYSLNLARVVRPQALLVARSEFVESSLSSGAGAFRVFRTHIVPNILPMLLVQLSMCAGTVILAEAGLTYLGIGVPSGVASWGHSLTTSVRFINVYPLAVIWPGLVVTLVVVALNLFGDALRDAVDPLTNPRLREHRTQVSTTVGGRS</sequence>
<dbReference type="SUPFAM" id="SSF161098">
    <property type="entry name" value="MetI-like"/>
    <property type="match status" value="1"/>
</dbReference>
<name>A0A971IDR1_9BIFI</name>
<evidence type="ECO:0000313" key="9">
    <source>
        <dbReference type="EMBL" id="NLT80198.1"/>
    </source>
</evidence>
<feature type="transmembrane region" description="Helical" evidence="7">
    <location>
        <begin position="45"/>
        <end position="63"/>
    </location>
</feature>
<evidence type="ECO:0000256" key="7">
    <source>
        <dbReference type="RuleBase" id="RU363032"/>
    </source>
</evidence>